<feature type="domain" description="Nucleotide-diphospho-sugar transferase" evidence="1">
    <location>
        <begin position="28"/>
        <end position="302"/>
    </location>
</feature>
<proteinExistence type="predicted"/>
<dbReference type="PANTHER" id="PTHR46936">
    <property type="entry name" value="ARABINOSYLTRANSFERASE XEG113"/>
    <property type="match status" value="1"/>
</dbReference>
<dbReference type="PANTHER" id="PTHR46936:SF1">
    <property type="entry name" value="ARABINOSYLTRANSFERASE XEG113"/>
    <property type="match status" value="1"/>
</dbReference>
<dbReference type="AlphaFoldDB" id="A0A0M0JBG7"/>
<evidence type="ECO:0000313" key="3">
    <source>
        <dbReference type="EMBL" id="KOO32319.1"/>
    </source>
</evidence>
<evidence type="ECO:0000313" key="2">
    <source>
        <dbReference type="EMBL" id="KOO23929.1"/>
    </source>
</evidence>
<protein>
    <submittedName>
        <fullName evidence="2">Glycosyltransferase family 77 protein</fullName>
    </submittedName>
</protein>
<reference evidence="2" key="1">
    <citation type="submission" date="2014-12" db="EMBL/GenBank/DDBJ databases">
        <title>Draft genome of the oleaginous, mixotrophic haptophyte, Chrysochromulina tobin.</title>
        <authorList>
            <person name="Hovde B.T."/>
            <person name="Starkenburg S.R."/>
            <person name="Cattolico R.A."/>
        </authorList>
    </citation>
    <scope>NUCLEOTIDE SEQUENCE</scope>
    <source>
        <strain evidence="2">CCMP291</strain>
    </source>
</reference>
<dbReference type="EMBL" id="JWZX01001802">
    <property type="protein sequence ID" value="KOO32319.1"/>
    <property type="molecule type" value="Genomic_DNA"/>
</dbReference>
<comment type="caution">
    <text evidence="2">The sequence shown here is derived from an EMBL/GenBank/DDBJ whole genome shotgun (WGS) entry which is preliminary data.</text>
</comment>
<keyword evidence="2" id="KW-0808">Transferase</keyword>
<keyword evidence="4" id="KW-1185">Reference proteome</keyword>
<reference evidence="4" key="2">
    <citation type="journal article" date="2015" name="PLoS Genet.">
        <title>Genome Sequence and Transcriptome Analyses of Chrysochromulina tobin: Metabolic Tools for Enhanced Algal Fitness in the Prominent Order Prymnesiales (Haptophyceae).</title>
        <authorList>
            <person name="Hovde B.T."/>
            <person name="Deodato C.R."/>
            <person name="Hunsperger H.M."/>
            <person name="Ryken S.A."/>
            <person name="Yost W."/>
            <person name="Jha R.K."/>
            <person name="Patterson J."/>
            <person name="Monnat R.J. Jr."/>
            <person name="Barlow S.B."/>
            <person name="Starkenburg S.R."/>
            <person name="Cattolico R.A."/>
        </authorList>
    </citation>
    <scope>NUCLEOTIDE SEQUENCE</scope>
    <source>
        <strain evidence="4">CCMP291</strain>
    </source>
</reference>
<evidence type="ECO:0000313" key="4">
    <source>
        <dbReference type="Proteomes" id="UP000037460"/>
    </source>
</evidence>
<dbReference type="InterPro" id="IPR005069">
    <property type="entry name" value="Nucl-diP-sugar_transferase"/>
</dbReference>
<dbReference type="GO" id="GO:0052636">
    <property type="term" value="F:arabinosyltransferase activity"/>
    <property type="evidence" value="ECO:0007669"/>
    <property type="project" value="TreeGrafter"/>
</dbReference>
<organism evidence="2 4">
    <name type="scientific">Chrysochromulina tobinii</name>
    <dbReference type="NCBI Taxonomy" id="1460289"/>
    <lineage>
        <taxon>Eukaryota</taxon>
        <taxon>Haptista</taxon>
        <taxon>Haptophyta</taxon>
        <taxon>Prymnesiophyceae</taxon>
        <taxon>Prymnesiales</taxon>
        <taxon>Chrysochromulinaceae</taxon>
        <taxon>Chrysochromulina</taxon>
    </lineage>
</organism>
<accession>A0A0M0JBG7</accession>
<name>A0A0M0JBG7_9EUKA</name>
<dbReference type="EMBL" id="JWZX01003144">
    <property type="protein sequence ID" value="KOO23929.1"/>
    <property type="molecule type" value="Genomic_DNA"/>
</dbReference>
<sequence length="639" mass="72235">MMMTYATGGVREMLHNWVLHVQRLGLPVLVAAMDKAVVSMAVEKHFDCLDWSHTATGADRQYVRGSFDGFRALGVRKIDALLPVLRAGVHVVLSDVDCVWSSSPLPMFHGQISGFEDFAHADLLVATDCMDPEDDHRNHGCYHDTVDKNTGVLAVRATPNGIAAMAEWRIRLAVGQKDEQDQTTFNDLLDGNGRGHRWGMDGWQRSEFMKFATEWCRRGPKVSRGFNRLWEGDAEATSATRHTPGSRRVYDVCLPNSTRHARVGVFPIADVAGGHTFFVQQLHTLTGKWPMAVHATYQFGDQQDYPFGKRQRFRDWGMWLADDDDELVTGSRYLVLEDDAPLEPRKAWVGEADYHVRGRQHVDHLERLRQRLAYGFALARALNRTVVLPTLWCYCDKFWHRLSQCAISNALNSQPLPFVCPLDHVIDPTWFHGQGHARARRPRPGMLADRVDGPYDEGLPFRGRYWLRQLGSHPRIGLAVATLSSSAHSEAGIPGKLQTRNLALLVVTRTAPTDTSREALEQRKLLTHDFVAGTDGPHLQVPSGRSDVQLRQALQPYEHVRLLRVTLSEAQRLLKCYESSSEARAMKQLGEMLFQHSWCYRPAEMTPEWIAVDRAGKPRRGDEPWCVWGFANPTVPEVC</sequence>
<dbReference type="OrthoDB" id="540503at2759"/>
<gene>
    <name evidence="2" type="ORF">Ctob_004779</name>
    <name evidence="3" type="ORF">Ctob_010879</name>
</gene>
<dbReference type="Pfam" id="PF03407">
    <property type="entry name" value="Nucleotid_trans"/>
    <property type="match status" value="1"/>
</dbReference>
<dbReference type="InterPro" id="IPR053250">
    <property type="entry name" value="Glycosyltransferase_77"/>
</dbReference>
<evidence type="ECO:0000259" key="1">
    <source>
        <dbReference type="Pfam" id="PF03407"/>
    </source>
</evidence>
<dbReference type="Proteomes" id="UP000037460">
    <property type="component" value="Unassembled WGS sequence"/>
</dbReference>
<dbReference type="GO" id="GO:0005794">
    <property type="term" value="C:Golgi apparatus"/>
    <property type="evidence" value="ECO:0007669"/>
    <property type="project" value="TreeGrafter"/>
</dbReference>